<feature type="non-terminal residue" evidence="2">
    <location>
        <position position="1"/>
    </location>
</feature>
<feature type="compositionally biased region" description="Low complexity" evidence="1">
    <location>
        <begin position="15"/>
        <end position="25"/>
    </location>
</feature>
<protein>
    <submittedName>
        <fullName evidence="2">Uncharacterized protein</fullName>
    </submittedName>
</protein>
<evidence type="ECO:0000313" key="2">
    <source>
        <dbReference type="EMBL" id="CAA9549278.1"/>
    </source>
</evidence>
<organism evidence="2">
    <name type="scientific">uncultured Thermomicrobiales bacterium</name>
    <dbReference type="NCBI Taxonomy" id="1645740"/>
    <lineage>
        <taxon>Bacteria</taxon>
        <taxon>Pseudomonadati</taxon>
        <taxon>Thermomicrobiota</taxon>
        <taxon>Thermomicrobia</taxon>
        <taxon>Thermomicrobiales</taxon>
        <taxon>environmental samples</taxon>
    </lineage>
</organism>
<accession>A0A6J4UJM0</accession>
<gene>
    <name evidence="2" type="ORF">AVDCRST_MAG73-2726</name>
</gene>
<feature type="non-terminal residue" evidence="2">
    <location>
        <position position="52"/>
    </location>
</feature>
<reference evidence="2" key="1">
    <citation type="submission" date="2020-02" db="EMBL/GenBank/DDBJ databases">
        <authorList>
            <person name="Meier V. D."/>
        </authorList>
    </citation>
    <scope>NUCLEOTIDE SEQUENCE</scope>
    <source>
        <strain evidence="2">AVDCRST_MAG73</strain>
    </source>
</reference>
<name>A0A6J4UJM0_9BACT</name>
<dbReference type="EMBL" id="CADCWE010000179">
    <property type="protein sequence ID" value="CAA9549278.1"/>
    <property type="molecule type" value="Genomic_DNA"/>
</dbReference>
<feature type="region of interest" description="Disordered" evidence="1">
    <location>
        <begin position="1"/>
        <end position="52"/>
    </location>
</feature>
<evidence type="ECO:0000256" key="1">
    <source>
        <dbReference type="SAM" id="MobiDB-lite"/>
    </source>
</evidence>
<proteinExistence type="predicted"/>
<dbReference type="AlphaFoldDB" id="A0A6J4UJM0"/>
<sequence>WSVRTQVAPAGRALASVRPAPTSAAAPPPIPPSRPVSRRRREVHPPAPASGR</sequence>